<evidence type="ECO:0000313" key="5">
    <source>
        <dbReference type="EMBL" id="MFC0681294.1"/>
    </source>
</evidence>
<feature type="domain" description="Tetracycline repressor TetR C-terminal" evidence="4">
    <location>
        <begin position="6"/>
        <end position="57"/>
    </location>
</feature>
<dbReference type="InterPro" id="IPR036271">
    <property type="entry name" value="Tet_transcr_reg_TetR-rel_C_sf"/>
</dbReference>
<organism evidence="5 6">
    <name type="scientific">Lysobacter korlensis</name>
    <dbReference type="NCBI Taxonomy" id="553636"/>
    <lineage>
        <taxon>Bacteria</taxon>
        <taxon>Pseudomonadati</taxon>
        <taxon>Pseudomonadota</taxon>
        <taxon>Gammaproteobacteria</taxon>
        <taxon>Lysobacterales</taxon>
        <taxon>Lysobacteraceae</taxon>
        <taxon>Lysobacter</taxon>
    </lineage>
</organism>
<name>A0ABV6RXH3_9GAMM</name>
<dbReference type="EMBL" id="JBHLTG010000007">
    <property type="protein sequence ID" value="MFC0681294.1"/>
    <property type="molecule type" value="Genomic_DNA"/>
</dbReference>
<dbReference type="InterPro" id="IPR004111">
    <property type="entry name" value="Repressor_TetR_C"/>
</dbReference>
<dbReference type="Pfam" id="PF02909">
    <property type="entry name" value="TetR_C_1"/>
    <property type="match status" value="1"/>
</dbReference>
<evidence type="ECO:0000313" key="6">
    <source>
        <dbReference type="Proteomes" id="UP001589896"/>
    </source>
</evidence>
<keyword evidence="6" id="KW-1185">Reference proteome</keyword>
<reference evidence="5 6" key="1">
    <citation type="submission" date="2024-09" db="EMBL/GenBank/DDBJ databases">
        <authorList>
            <person name="Sun Q."/>
            <person name="Mori K."/>
        </authorList>
    </citation>
    <scope>NUCLEOTIDE SEQUENCE [LARGE SCALE GENOMIC DNA]</scope>
    <source>
        <strain evidence="5 6">KCTC 23076</strain>
    </source>
</reference>
<sequence length="167" mass="18175">MRAGRARSAWSVLTAHPWALGMMESRPNPGPALLQHHDRLLGVLMTEGFSVALATHAFGGRRLRVRVRADRDEPAVRTARRHSPSRSASAELYPHIAHSRAELSAAPLTVSSTCGWRIAARFATGPPFSAWRSMRCPVGCASAHQPYAGRKQPHEPGGSHAPPAQRR</sequence>
<dbReference type="RefSeq" id="WP_386673775.1">
    <property type="nucleotide sequence ID" value="NZ_JBHLTG010000007.1"/>
</dbReference>
<keyword evidence="2" id="KW-0804">Transcription</keyword>
<proteinExistence type="predicted"/>
<feature type="region of interest" description="Disordered" evidence="3">
    <location>
        <begin position="146"/>
        <end position="167"/>
    </location>
</feature>
<dbReference type="Gene3D" id="1.10.357.10">
    <property type="entry name" value="Tetracycline Repressor, domain 2"/>
    <property type="match status" value="1"/>
</dbReference>
<accession>A0ABV6RXH3</accession>
<dbReference type="SUPFAM" id="SSF48498">
    <property type="entry name" value="Tetracyclin repressor-like, C-terminal domain"/>
    <property type="match status" value="1"/>
</dbReference>
<protein>
    <submittedName>
        <fullName evidence="5">TetR/AcrR family transcriptional regulator C-terminal domain-containing protein</fullName>
    </submittedName>
</protein>
<evidence type="ECO:0000256" key="3">
    <source>
        <dbReference type="SAM" id="MobiDB-lite"/>
    </source>
</evidence>
<evidence type="ECO:0000259" key="4">
    <source>
        <dbReference type="Pfam" id="PF02909"/>
    </source>
</evidence>
<dbReference type="Proteomes" id="UP001589896">
    <property type="component" value="Unassembled WGS sequence"/>
</dbReference>
<evidence type="ECO:0000256" key="2">
    <source>
        <dbReference type="ARBA" id="ARBA00023163"/>
    </source>
</evidence>
<keyword evidence="1" id="KW-0805">Transcription regulation</keyword>
<comment type="caution">
    <text evidence="5">The sequence shown here is derived from an EMBL/GenBank/DDBJ whole genome shotgun (WGS) entry which is preliminary data.</text>
</comment>
<evidence type="ECO:0000256" key="1">
    <source>
        <dbReference type="ARBA" id="ARBA00023015"/>
    </source>
</evidence>
<gene>
    <name evidence="5" type="ORF">ACFFGH_25975</name>
</gene>